<feature type="transmembrane region" description="Helical" evidence="8">
    <location>
        <begin position="361"/>
        <end position="380"/>
    </location>
</feature>
<dbReference type="PANTHER" id="PTHR23513">
    <property type="entry name" value="INTEGRAL MEMBRANE EFFLUX PROTEIN-RELATED"/>
    <property type="match status" value="1"/>
</dbReference>
<protein>
    <submittedName>
        <fullName evidence="9">MFS transporter</fullName>
    </submittedName>
</protein>
<dbReference type="GO" id="GO:0005886">
    <property type="term" value="C:plasma membrane"/>
    <property type="evidence" value="ECO:0007669"/>
    <property type="project" value="UniProtKB-SubCell"/>
</dbReference>
<comment type="caution">
    <text evidence="9">The sequence shown here is derived from an EMBL/GenBank/DDBJ whole genome shotgun (WGS) entry which is preliminary data.</text>
</comment>
<feature type="transmembrane region" description="Helical" evidence="8">
    <location>
        <begin position="293"/>
        <end position="312"/>
    </location>
</feature>
<keyword evidence="5 8" id="KW-1133">Transmembrane helix</keyword>
<proteinExistence type="predicted"/>
<evidence type="ECO:0000313" key="10">
    <source>
        <dbReference type="Proteomes" id="UP000282674"/>
    </source>
</evidence>
<sequence>MLDPGVAFRLALGRDFAWLWRAYTVSALGTWLALDAFPMIAVFALHVNAARVSLIAVAGGAAAALLAVPLGPWVEFRSKRRLMIHSDLVRFAALATIPVAYLADGLTYTHLLVVSVIVAVANIVFTGASGSHLKALVPAERLGDANGSFESVNWLSTAVGPPAGGALIGLFGPVATVVLNALSFLGSAAAIRRIRRPEPAPPERHAGTSRRAEIAEGWRVIAANRELRTLFIGTVLYSALVMAVSPLMTFWMLNDLGFSPLEYGLGVGVPCLGGLLGARVSRPLVTRFGMRRVTVVSGVLRIPGLLGLAFVGPGPVGLLVFMVSQLGLIAGSGVFSPAFATRRLELSGERTTARVLTAWKIGGQVGIASATLLWAGLATVTDVRTAVAIAGVALLPTAVFLPWRATGSVASSPPEPKPEPAPEPVAKAEAGAGSGG</sequence>
<evidence type="ECO:0000256" key="5">
    <source>
        <dbReference type="ARBA" id="ARBA00022989"/>
    </source>
</evidence>
<feature type="transmembrane region" description="Helical" evidence="8">
    <location>
        <begin position="82"/>
        <end position="103"/>
    </location>
</feature>
<evidence type="ECO:0000256" key="4">
    <source>
        <dbReference type="ARBA" id="ARBA00022692"/>
    </source>
</evidence>
<dbReference type="Proteomes" id="UP000282674">
    <property type="component" value="Unassembled WGS sequence"/>
</dbReference>
<name>A0A3M2LRH0_9ACTN</name>
<keyword evidence="2" id="KW-0813">Transport</keyword>
<dbReference type="Pfam" id="PF05977">
    <property type="entry name" value="MFS_3"/>
    <property type="match status" value="1"/>
</dbReference>
<feature type="transmembrane region" description="Helical" evidence="8">
    <location>
        <begin position="20"/>
        <end position="45"/>
    </location>
</feature>
<keyword evidence="6 8" id="KW-0472">Membrane</keyword>
<dbReference type="OrthoDB" id="3811961at2"/>
<evidence type="ECO:0000256" key="7">
    <source>
        <dbReference type="SAM" id="MobiDB-lite"/>
    </source>
</evidence>
<dbReference type="SUPFAM" id="SSF103473">
    <property type="entry name" value="MFS general substrate transporter"/>
    <property type="match status" value="1"/>
</dbReference>
<feature type="compositionally biased region" description="Pro residues" evidence="7">
    <location>
        <begin position="413"/>
        <end position="423"/>
    </location>
</feature>
<dbReference type="InterPro" id="IPR036259">
    <property type="entry name" value="MFS_trans_sf"/>
</dbReference>
<comment type="subcellular location">
    <subcellularLocation>
        <location evidence="1">Cell membrane</location>
        <topology evidence="1">Multi-pass membrane protein</topology>
    </subcellularLocation>
</comment>
<feature type="transmembrane region" description="Helical" evidence="8">
    <location>
        <begin position="263"/>
        <end position="281"/>
    </location>
</feature>
<evidence type="ECO:0000256" key="3">
    <source>
        <dbReference type="ARBA" id="ARBA00022475"/>
    </source>
</evidence>
<feature type="transmembrane region" description="Helical" evidence="8">
    <location>
        <begin position="52"/>
        <end position="70"/>
    </location>
</feature>
<evidence type="ECO:0000256" key="8">
    <source>
        <dbReference type="SAM" id="Phobius"/>
    </source>
</evidence>
<evidence type="ECO:0000256" key="1">
    <source>
        <dbReference type="ARBA" id="ARBA00004651"/>
    </source>
</evidence>
<feature type="compositionally biased region" description="Low complexity" evidence="7">
    <location>
        <begin position="424"/>
        <end position="436"/>
    </location>
</feature>
<evidence type="ECO:0000313" key="9">
    <source>
        <dbReference type="EMBL" id="RMI40051.1"/>
    </source>
</evidence>
<keyword evidence="10" id="KW-1185">Reference proteome</keyword>
<dbReference type="AlphaFoldDB" id="A0A3M2LRH0"/>
<feature type="transmembrane region" description="Helical" evidence="8">
    <location>
        <begin position="386"/>
        <end position="403"/>
    </location>
</feature>
<evidence type="ECO:0000256" key="6">
    <source>
        <dbReference type="ARBA" id="ARBA00023136"/>
    </source>
</evidence>
<feature type="transmembrane region" description="Helical" evidence="8">
    <location>
        <begin position="229"/>
        <end position="251"/>
    </location>
</feature>
<organism evidence="9 10">
    <name type="scientific">Actinomadura harenae</name>
    <dbReference type="NCBI Taxonomy" id="2483351"/>
    <lineage>
        <taxon>Bacteria</taxon>
        <taxon>Bacillati</taxon>
        <taxon>Actinomycetota</taxon>
        <taxon>Actinomycetes</taxon>
        <taxon>Streptosporangiales</taxon>
        <taxon>Thermomonosporaceae</taxon>
        <taxon>Actinomadura</taxon>
    </lineage>
</organism>
<dbReference type="CDD" id="cd06173">
    <property type="entry name" value="MFS_MefA_like"/>
    <property type="match status" value="1"/>
</dbReference>
<keyword evidence="3" id="KW-1003">Cell membrane</keyword>
<dbReference type="PANTHER" id="PTHR23513:SF6">
    <property type="entry name" value="MAJOR FACILITATOR SUPERFAMILY ASSOCIATED DOMAIN-CONTAINING PROTEIN"/>
    <property type="match status" value="1"/>
</dbReference>
<dbReference type="Gene3D" id="1.20.1250.20">
    <property type="entry name" value="MFS general substrate transporter like domains"/>
    <property type="match status" value="1"/>
</dbReference>
<dbReference type="InterPro" id="IPR010290">
    <property type="entry name" value="TM_effector"/>
</dbReference>
<feature type="transmembrane region" description="Helical" evidence="8">
    <location>
        <begin position="163"/>
        <end position="186"/>
    </location>
</feature>
<reference evidence="9 10" key="1">
    <citation type="submission" date="2018-10" db="EMBL/GenBank/DDBJ databases">
        <title>Isolation from soil.</title>
        <authorList>
            <person name="Hu J."/>
        </authorList>
    </citation>
    <scope>NUCLEOTIDE SEQUENCE [LARGE SCALE GENOMIC DNA]</scope>
    <source>
        <strain evidence="9 10">NEAU-Ht49</strain>
    </source>
</reference>
<feature type="transmembrane region" description="Helical" evidence="8">
    <location>
        <begin position="110"/>
        <end position="128"/>
    </location>
</feature>
<gene>
    <name evidence="9" type="ORF">EBO15_27835</name>
</gene>
<feature type="region of interest" description="Disordered" evidence="7">
    <location>
        <begin position="408"/>
        <end position="436"/>
    </location>
</feature>
<evidence type="ECO:0000256" key="2">
    <source>
        <dbReference type="ARBA" id="ARBA00022448"/>
    </source>
</evidence>
<keyword evidence="4 8" id="KW-0812">Transmembrane</keyword>
<accession>A0A3M2LRH0</accession>
<dbReference type="EMBL" id="RFFG01000059">
    <property type="protein sequence ID" value="RMI40051.1"/>
    <property type="molecule type" value="Genomic_DNA"/>
</dbReference>